<evidence type="ECO:0000256" key="4">
    <source>
        <dbReference type="ARBA" id="ARBA00022723"/>
    </source>
</evidence>
<dbReference type="EMBL" id="MCGN01000002">
    <property type="protein sequence ID" value="ORZ01710.1"/>
    <property type="molecule type" value="Genomic_DNA"/>
</dbReference>
<comment type="caution">
    <text evidence="7">The sequence shown here is derived from an EMBL/GenBank/DDBJ whole genome shotgun (WGS) entry which is preliminary data.</text>
</comment>
<dbReference type="InterPro" id="IPR038156">
    <property type="entry name" value="PCS_N_sf"/>
</dbReference>
<protein>
    <recommendedName>
        <fullName evidence="1">glutathione gamma-glutamylcysteinyltransferase</fullName>
        <ecNumber evidence="1">2.3.2.15</ecNumber>
    </recommendedName>
</protein>
<feature type="domain" description="Peptidase C83" evidence="6">
    <location>
        <begin position="17"/>
        <end position="235"/>
    </location>
</feature>
<dbReference type="SUPFAM" id="SSF54001">
    <property type="entry name" value="Cysteine proteinases"/>
    <property type="match status" value="1"/>
</dbReference>
<dbReference type="Pfam" id="PF05023">
    <property type="entry name" value="Phytochelatin"/>
    <property type="match status" value="1"/>
</dbReference>
<dbReference type="OrthoDB" id="448954at2759"/>
<keyword evidence="3" id="KW-0808">Transferase</keyword>
<keyword evidence="8" id="KW-1185">Reference proteome</keyword>
<dbReference type="Proteomes" id="UP000242180">
    <property type="component" value="Unassembled WGS sequence"/>
</dbReference>
<dbReference type="InterPro" id="IPR007719">
    <property type="entry name" value="PCS_N"/>
</dbReference>
<accession>A0A1X2HQQ8</accession>
<dbReference type="InParanoid" id="A0A1X2HQQ8"/>
<dbReference type="InterPro" id="IPR038765">
    <property type="entry name" value="Papain-like_cys_pep_sf"/>
</dbReference>
<evidence type="ECO:0000256" key="2">
    <source>
        <dbReference type="ARBA" id="ARBA00022539"/>
    </source>
</evidence>
<dbReference type="GO" id="GO:0098849">
    <property type="term" value="P:cellular detoxification of cadmium ion"/>
    <property type="evidence" value="ECO:0007669"/>
    <property type="project" value="TreeGrafter"/>
</dbReference>
<reference evidence="7 8" key="1">
    <citation type="submission" date="2016-07" db="EMBL/GenBank/DDBJ databases">
        <title>Pervasive Adenine N6-methylation of Active Genes in Fungi.</title>
        <authorList>
            <consortium name="DOE Joint Genome Institute"/>
            <person name="Mondo S.J."/>
            <person name="Dannebaum R.O."/>
            <person name="Kuo R.C."/>
            <person name="Labutti K."/>
            <person name="Haridas S."/>
            <person name="Kuo A."/>
            <person name="Salamov A."/>
            <person name="Ahrendt S.R."/>
            <person name="Lipzen A."/>
            <person name="Sullivan W."/>
            <person name="Andreopoulos W.B."/>
            <person name="Clum A."/>
            <person name="Lindquist E."/>
            <person name="Daum C."/>
            <person name="Ramamoorthy G.K."/>
            <person name="Gryganskyi A."/>
            <person name="Culley D."/>
            <person name="Magnuson J.K."/>
            <person name="James T.Y."/>
            <person name="O'Malley M.A."/>
            <person name="Stajich J.E."/>
            <person name="Spatafora J.W."/>
            <person name="Visel A."/>
            <person name="Grigoriev I.V."/>
        </authorList>
    </citation>
    <scope>NUCLEOTIDE SEQUENCE [LARGE SCALE GENOMIC DNA]</scope>
    <source>
        <strain evidence="7 8">NRRL 2496</strain>
    </source>
</reference>
<evidence type="ECO:0000256" key="5">
    <source>
        <dbReference type="SAM" id="MobiDB-lite"/>
    </source>
</evidence>
<dbReference type="Gene3D" id="3.90.70.30">
    <property type="entry name" value="Phytochelatin synthase, N-terminal domain"/>
    <property type="match status" value="1"/>
</dbReference>
<keyword evidence="4" id="KW-0479">Metal-binding</keyword>
<keyword evidence="2" id="KW-0104">Cadmium</keyword>
<feature type="region of interest" description="Disordered" evidence="5">
    <location>
        <begin position="241"/>
        <end position="272"/>
    </location>
</feature>
<gene>
    <name evidence="7" type="ORF">BCR43DRAFT_420198</name>
</gene>
<feature type="non-terminal residue" evidence="7">
    <location>
        <position position="1"/>
    </location>
</feature>
<evidence type="ECO:0000313" key="7">
    <source>
        <dbReference type="EMBL" id="ORZ01710.1"/>
    </source>
</evidence>
<evidence type="ECO:0000313" key="8">
    <source>
        <dbReference type="Proteomes" id="UP000242180"/>
    </source>
</evidence>
<dbReference type="OMA" id="RIPENMW"/>
<sequence length="445" mass="50572">ASDAFRDLLGLNRPQPEIKNTFYQRELPSTLVRFSSKEGKLQFRTAMEAGHAEGFFPLTGNFTTQSEPAYCGPSSLAMVLNALEVDPKRTWKGNWRWYSDELLECCSSKEEMKKNGITFDKFACLAKCHSDVVVRRGNEFTIDEFRRDVERVTGKSDEFMVISFSRKTLGQTGDGHFSPIGAYNPENDMVLVLDTARYKYPSYWCPLETLFESMKPVDKETGRPRGYFLLSYDAERPPINLCSVSRPMPQQHQQQQQQQSSQSQQPVHQDATMTAHAAPALNWSTLAQSFCKRIPENIWLEKPRTLAHVVQLVLRNVPPEYTVILANQSLRSTSMAPDSYIQQLLQETTQSALYPVVLEALYPHKAKLVAAAPVDHHAAFATLFMLGSPRMLYTSLPRELQDTLDQHRRDASMTLLVQREVERISVEVNELTKTFCTCGPGWTTE</sequence>
<dbReference type="AlphaFoldDB" id="A0A1X2HQQ8"/>
<feature type="compositionally biased region" description="Low complexity" evidence="5">
    <location>
        <begin position="250"/>
        <end position="265"/>
    </location>
</feature>
<proteinExistence type="predicted"/>
<dbReference type="GO" id="GO:0046938">
    <property type="term" value="P:phytochelatin biosynthetic process"/>
    <property type="evidence" value="ECO:0007669"/>
    <property type="project" value="InterPro"/>
</dbReference>
<dbReference type="PANTHER" id="PTHR33447">
    <property type="entry name" value="GLUTATHIONE GAMMA-GLUTAMYLCYSTEINYLTRANSFERASE"/>
    <property type="match status" value="1"/>
</dbReference>
<feature type="non-terminal residue" evidence="7">
    <location>
        <position position="445"/>
    </location>
</feature>
<organism evidence="7 8">
    <name type="scientific">Syncephalastrum racemosum</name>
    <name type="common">Filamentous fungus</name>
    <dbReference type="NCBI Taxonomy" id="13706"/>
    <lineage>
        <taxon>Eukaryota</taxon>
        <taxon>Fungi</taxon>
        <taxon>Fungi incertae sedis</taxon>
        <taxon>Mucoromycota</taxon>
        <taxon>Mucoromycotina</taxon>
        <taxon>Mucoromycetes</taxon>
        <taxon>Mucorales</taxon>
        <taxon>Syncephalastraceae</taxon>
        <taxon>Syncephalastrum</taxon>
    </lineage>
</organism>
<evidence type="ECO:0000256" key="1">
    <source>
        <dbReference type="ARBA" id="ARBA00012468"/>
    </source>
</evidence>
<dbReference type="EC" id="2.3.2.15" evidence="1"/>
<evidence type="ECO:0000256" key="3">
    <source>
        <dbReference type="ARBA" id="ARBA00022679"/>
    </source>
</evidence>
<dbReference type="GO" id="GO:0046872">
    <property type="term" value="F:metal ion binding"/>
    <property type="evidence" value="ECO:0007669"/>
    <property type="project" value="UniProtKB-KW"/>
</dbReference>
<dbReference type="PANTHER" id="PTHR33447:SF2">
    <property type="entry name" value="GLUTATHIONE GAMMA-GLUTAMYLCYSTEINYLTRANSFERASE"/>
    <property type="match status" value="1"/>
</dbReference>
<name>A0A1X2HQQ8_SYNRA</name>
<dbReference type="InterPro" id="IPR040409">
    <property type="entry name" value="PCS-like"/>
</dbReference>
<dbReference type="PROSITE" id="PS51443">
    <property type="entry name" value="PCS"/>
    <property type="match status" value="1"/>
</dbReference>
<dbReference type="GO" id="GO:0010273">
    <property type="term" value="P:detoxification of copper ion"/>
    <property type="evidence" value="ECO:0007669"/>
    <property type="project" value="TreeGrafter"/>
</dbReference>
<evidence type="ECO:0000259" key="6">
    <source>
        <dbReference type="PROSITE" id="PS51443"/>
    </source>
</evidence>
<dbReference type="GO" id="GO:0016756">
    <property type="term" value="F:glutathione gamma-glutamylcysteinyltransferase activity"/>
    <property type="evidence" value="ECO:0007669"/>
    <property type="project" value="UniProtKB-EC"/>
</dbReference>
<dbReference type="FunFam" id="3.90.70.30:FF:000001">
    <property type="entry name" value="Glutathione gamma-glutamylcysteinyltransferase 1"/>
    <property type="match status" value="1"/>
</dbReference>